<keyword evidence="4 12" id="KW-0732">Signal</keyword>
<accession>A0A1R2CG36</accession>
<evidence type="ECO:0000256" key="12">
    <source>
        <dbReference type="SAM" id="SignalP"/>
    </source>
</evidence>
<keyword evidence="16" id="KW-1185">Reference proteome</keyword>
<dbReference type="AlphaFoldDB" id="A0A1R2CG36"/>
<comment type="subcellular location">
    <subcellularLocation>
        <location evidence="10">Endomembrane system</location>
        <topology evidence="10">Single-pass membrane protein</topology>
    </subcellularLocation>
    <subcellularLocation>
        <location evidence="1">Membrane</location>
        <topology evidence="1">Single-pass type I membrane protein</topology>
    </subcellularLocation>
</comment>
<dbReference type="SUPFAM" id="SSF52025">
    <property type="entry name" value="PA domain"/>
    <property type="match status" value="1"/>
</dbReference>
<evidence type="ECO:0000256" key="3">
    <source>
        <dbReference type="ARBA" id="ARBA00022692"/>
    </source>
</evidence>
<proteinExistence type="predicted"/>
<dbReference type="PANTHER" id="PTHR22702:SF1">
    <property type="entry name" value="PROTEASE-ASSOCIATED DOMAIN-CONTAINING PROTEIN 1"/>
    <property type="match status" value="1"/>
</dbReference>
<evidence type="ECO:0000256" key="10">
    <source>
        <dbReference type="ARBA" id="ARBA00037847"/>
    </source>
</evidence>
<evidence type="ECO:0000313" key="15">
    <source>
        <dbReference type="EMBL" id="OMJ87988.1"/>
    </source>
</evidence>
<keyword evidence="6" id="KW-0106">Calcium</keyword>
<evidence type="ECO:0000259" key="14">
    <source>
        <dbReference type="Pfam" id="PF25011"/>
    </source>
</evidence>
<dbReference type="EMBL" id="MPUH01000162">
    <property type="protein sequence ID" value="OMJ87988.1"/>
    <property type="molecule type" value="Genomic_DNA"/>
</dbReference>
<feature type="transmembrane region" description="Helical" evidence="11">
    <location>
        <begin position="402"/>
        <end position="428"/>
    </location>
</feature>
<dbReference type="Pfam" id="PF02225">
    <property type="entry name" value="PA"/>
    <property type="match status" value="1"/>
</dbReference>
<gene>
    <name evidence="15" type="ORF">SteCoe_10141</name>
</gene>
<feature type="signal peptide" evidence="12">
    <location>
        <begin position="1"/>
        <end position="16"/>
    </location>
</feature>
<keyword evidence="7 11" id="KW-1133">Transmembrane helix</keyword>
<reference evidence="15 16" key="1">
    <citation type="submission" date="2016-11" db="EMBL/GenBank/DDBJ databases">
        <title>The macronuclear genome of Stentor coeruleus: a giant cell with tiny introns.</title>
        <authorList>
            <person name="Slabodnick M."/>
            <person name="Ruby J.G."/>
            <person name="Reiff S.B."/>
            <person name="Swart E.C."/>
            <person name="Gosai S."/>
            <person name="Prabakaran S."/>
            <person name="Witkowska E."/>
            <person name="Larue G.E."/>
            <person name="Fisher S."/>
            <person name="Freeman R.M."/>
            <person name="Gunawardena J."/>
            <person name="Chu W."/>
            <person name="Stover N.A."/>
            <person name="Gregory B.D."/>
            <person name="Nowacki M."/>
            <person name="Derisi J."/>
            <person name="Roy S.W."/>
            <person name="Marshall W.F."/>
            <person name="Sood P."/>
        </authorList>
    </citation>
    <scope>NUCLEOTIDE SEQUENCE [LARGE SCALE GENOMIC DNA]</scope>
    <source>
        <strain evidence="15">WM001</strain>
    </source>
</reference>
<sequence>MFILLLIFTAMGKVRVFSPDQLRDEFESKYSGGVIQASLGNFGNPTYGTTILGKVHLPVKISELDGCMPLSPIQFEDDPSHAVSPIIMLDRGQCYFVIKVRHAQDIGAKLVIIVNNNDADVQSLIMTDNGFGGNLDIPAVLISQEDGNLIKKYLKDSKFSEKVSLSISFDMKKASGKVKVSFFSTPTSESGRRFMFDFKSYGSKFNKDNLEFTPHYMLWYCPKCEETNYNIDHPDCISGGRYCSFDPDMEGHLTGRDVMYEDLRQMCLYKYLRYNKDYTKWFKYHSEYYMQCSDEILETKCSEDIFKAMDIKPKSINDCVNISFTGKNPYLDDNLMMREEHEHLLQNYLPFYPSIVINEQIYKGDLEAVAVFEAICAGYDYGTAPDFCGVDYEKDKEKNDGFGTVFIVVLVILCFVLVAGILVVYRMIVKKDLNRDMRVQVNSAVAQYFQLAEMPEK</sequence>
<comment type="caution">
    <text evidence="15">The sequence shown here is derived from an EMBL/GenBank/DDBJ whole genome shotgun (WGS) entry which is preliminary data.</text>
</comment>
<evidence type="ECO:0000256" key="11">
    <source>
        <dbReference type="SAM" id="Phobius"/>
    </source>
</evidence>
<evidence type="ECO:0000256" key="1">
    <source>
        <dbReference type="ARBA" id="ARBA00004479"/>
    </source>
</evidence>
<keyword evidence="3 11" id="KW-0812">Transmembrane</keyword>
<dbReference type="Pfam" id="PF25011">
    <property type="entry name" value="VSR_TRX"/>
    <property type="match status" value="1"/>
</dbReference>
<feature type="domain" description="PA" evidence="13">
    <location>
        <begin position="84"/>
        <end position="149"/>
    </location>
</feature>
<keyword evidence="5" id="KW-0677">Repeat</keyword>
<dbReference type="GO" id="GO:0016020">
    <property type="term" value="C:membrane"/>
    <property type="evidence" value="ECO:0007669"/>
    <property type="project" value="UniProtKB-SubCell"/>
</dbReference>
<protein>
    <submittedName>
        <fullName evidence="15">Uncharacterized protein</fullName>
    </submittedName>
</protein>
<feature type="domain" description="Vacuolar sorting receptor thioredoxin-like" evidence="14">
    <location>
        <begin position="187"/>
        <end position="376"/>
    </location>
</feature>
<evidence type="ECO:0000256" key="5">
    <source>
        <dbReference type="ARBA" id="ARBA00022737"/>
    </source>
</evidence>
<dbReference type="Proteomes" id="UP000187209">
    <property type="component" value="Unassembled WGS sequence"/>
</dbReference>
<dbReference type="OrthoDB" id="10045365at2759"/>
<dbReference type="InterPro" id="IPR003137">
    <property type="entry name" value="PA_domain"/>
</dbReference>
<keyword evidence="9" id="KW-0325">Glycoprotein</keyword>
<dbReference type="Gene3D" id="3.50.30.30">
    <property type="match status" value="1"/>
</dbReference>
<dbReference type="InterPro" id="IPR056858">
    <property type="entry name" value="VSR_TRX"/>
</dbReference>
<keyword evidence="8 11" id="KW-0472">Membrane</keyword>
<dbReference type="InterPro" id="IPR046450">
    <property type="entry name" value="PA_dom_sf"/>
</dbReference>
<dbReference type="PANTHER" id="PTHR22702">
    <property type="entry name" value="PROTEASE-ASSOCIATED DOMAIN-CONTAINING PROTEIN"/>
    <property type="match status" value="1"/>
</dbReference>
<keyword evidence="2" id="KW-0245">EGF-like domain</keyword>
<evidence type="ECO:0000256" key="7">
    <source>
        <dbReference type="ARBA" id="ARBA00022989"/>
    </source>
</evidence>
<evidence type="ECO:0000259" key="13">
    <source>
        <dbReference type="Pfam" id="PF02225"/>
    </source>
</evidence>
<organism evidence="15 16">
    <name type="scientific">Stentor coeruleus</name>
    <dbReference type="NCBI Taxonomy" id="5963"/>
    <lineage>
        <taxon>Eukaryota</taxon>
        <taxon>Sar</taxon>
        <taxon>Alveolata</taxon>
        <taxon>Ciliophora</taxon>
        <taxon>Postciliodesmatophora</taxon>
        <taxon>Heterotrichea</taxon>
        <taxon>Heterotrichida</taxon>
        <taxon>Stentoridae</taxon>
        <taxon>Stentor</taxon>
    </lineage>
</organism>
<evidence type="ECO:0000313" key="16">
    <source>
        <dbReference type="Proteomes" id="UP000187209"/>
    </source>
</evidence>
<evidence type="ECO:0000256" key="4">
    <source>
        <dbReference type="ARBA" id="ARBA00022729"/>
    </source>
</evidence>
<evidence type="ECO:0000256" key="2">
    <source>
        <dbReference type="ARBA" id="ARBA00022536"/>
    </source>
</evidence>
<dbReference type="GO" id="GO:0012505">
    <property type="term" value="C:endomembrane system"/>
    <property type="evidence" value="ECO:0007669"/>
    <property type="project" value="UniProtKB-SubCell"/>
</dbReference>
<evidence type="ECO:0000256" key="8">
    <source>
        <dbReference type="ARBA" id="ARBA00023136"/>
    </source>
</evidence>
<evidence type="ECO:0000256" key="9">
    <source>
        <dbReference type="ARBA" id="ARBA00023180"/>
    </source>
</evidence>
<evidence type="ECO:0000256" key="6">
    <source>
        <dbReference type="ARBA" id="ARBA00022837"/>
    </source>
</evidence>
<feature type="chain" id="PRO_5013204044" evidence="12">
    <location>
        <begin position="17"/>
        <end position="457"/>
    </location>
</feature>
<name>A0A1R2CG36_9CILI</name>